<accession>A0A9D4LYS3</accession>
<protein>
    <recommendedName>
        <fullName evidence="5">Death domain-containing protein</fullName>
    </recommendedName>
</protein>
<keyword evidence="2" id="KW-0812">Transmembrane</keyword>
<dbReference type="Proteomes" id="UP000828390">
    <property type="component" value="Unassembled WGS sequence"/>
</dbReference>
<evidence type="ECO:0000313" key="3">
    <source>
        <dbReference type="EMBL" id="KAH3867650.1"/>
    </source>
</evidence>
<keyword evidence="4" id="KW-1185">Reference proteome</keyword>
<proteinExistence type="predicted"/>
<keyword evidence="2" id="KW-1133">Transmembrane helix</keyword>
<reference evidence="3" key="1">
    <citation type="journal article" date="2019" name="bioRxiv">
        <title>The Genome of the Zebra Mussel, Dreissena polymorpha: A Resource for Invasive Species Research.</title>
        <authorList>
            <person name="McCartney M.A."/>
            <person name="Auch B."/>
            <person name="Kono T."/>
            <person name="Mallez S."/>
            <person name="Zhang Y."/>
            <person name="Obille A."/>
            <person name="Becker A."/>
            <person name="Abrahante J.E."/>
            <person name="Garbe J."/>
            <person name="Badalamenti J.P."/>
            <person name="Herman A."/>
            <person name="Mangelson H."/>
            <person name="Liachko I."/>
            <person name="Sullivan S."/>
            <person name="Sone E.D."/>
            <person name="Koren S."/>
            <person name="Silverstein K.A.T."/>
            <person name="Beckman K.B."/>
            <person name="Gohl D.M."/>
        </authorList>
    </citation>
    <scope>NUCLEOTIDE SEQUENCE</scope>
    <source>
        <strain evidence="3">Duluth1</strain>
        <tissue evidence="3">Whole animal</tissue>
    </source>
</reference>
<organism evidence="3 4">
    <name type="scientific">Dreissena polymorpha</name>
    <name type="common">Zebra mussel</name>
    <name type="synonym">Mytilus polymorpha</name>
    <dbReference type="NCBI Taxonomy" id="45954"/>
    <lineage>
        <taxon>Eukaryota</taxon>
        <taxon>Metazoa</taxon>
        <taxon>Spiralia</taxon>
        <taxon>Lophotrochozoa</taxon>
        <taxon>Mollusca</taxon>
        <taxon>Bivalvia</taxon>
        <taxon>Autobranchia</taxon>
        <taxon>Heteroconchia</taxon>
        <taxon>Euheterodonta</taxon>
        <taxon>Imparidentia</taxon>
        <taxon>Neoheterodontei</taxon>
        <taxon>Myida</taxon>
        <taxon>Dreissenoidea</taxon>
        <taxon>Dreissenidae</taxon>
        <taxon>Dreissena</taxon>
    </lineage>
</organism>
<comment type="caution">
    <text evidence="3">The sequence shown here is derived from an EMBL/GenBank/DDBJ whole genome shotgun (WGS) entry which is preliminary data.</text>
</comment>
<keyword evidence="2" id="KW-0472">Membrane</keyword>
<feature type="transmembrane region" description="Helical" evidence="2">
    <location>
        <begin position="34"/>
        <end position="52"/>
    </location>
</feature>
<feature type="region of interest" description="Disordered" evidence="1">
    <location>
        <begin position="243"/>
        <end position="265"/>
    </location>
</feature>
<dbReference type="EMBL" id="JAIWYP010000002">
    <property type="protein sequence ID" value="KAH3867650.1"/>
    <property type="molecule type" value="Genomic_DNA"/>
</dbReference>
<sequence length="265" mass="28842">MSNTASCTIYVAVEINARAEASANIDRGTVDGGLAASIFVGVLIVVVGMKFIRKRSQSGRGTMTGTSASENTAFIRTAPASKATLNTSSNSLSSQVEVDAVPDVRMKAPELVTGSQLEALLQLAHRRAYPSHVLTLDDLFTKQCITYIATNIGGEANRRDLFRELNIIPAVYEPEEEKWLRDKHNYPDFKYTVLRTWLFQNTGTEVADLAHLCRCLERSNLTVISDALTSMHFAYATRSQAAGSASSERGQMDTASKASQLDPSV</sequence>
<reference evidence="3" key="2">
    <citation type="submission" date="2020-11" db="EMBL/GenBank/DDBJ databases">
        <authorList>
            <person name="McCartney M.A."/>
            <person name="Auch B."/>
            <person name="Kono T."/>
            <person name="Mallez S."/>
            <person name="Becker A."/>
            <person name="Gohl D.M."/>
            <person name="Silverstein K.A.T."/>
            <person name="Koren S."/>
            <person name="Bechman K.B."/>
            <person name="Herman A."/>
            <person name="Abrahante J.E."/>
            <person name="Garbe J."/>
        </authorList>
    </citation>
    <scope>NUCLEOTIDE SEQUENCE</scope>
    <source>
        <strain evidence="3">Duluth1</strain>
        <tissue evidence="3">Whole animal</tissue>
    </source>
</reference>
<dbReference type="OrthoDB" id="6160024at2759"/>
<name>A0A9D4LYS3_DREPO</name>
<evidence type="ECO:0000256" key="1">
    <source>
        <dbReference type="SAM" id="MobiDB-lite"/>
    </source>
</evidence>
<evidence type="ECO:0000313" key="4">
    <source>
        <dbReference type="Proteomes" id="UP000828390"/>
    </source>
</evidence>
<evidence type="ECO:0008006" key="5">
    <source>
        <dbReference type="Google" id="ProtNLM"/>
    </source>
</evidence>
<dbReference type="AlphaFoldDB" id="A0A9D4LYS3"/>
<gene>
    <name evidence="3" type="ORF">DPMN_030782</name>
</gene>
<evidence type="ECO:0000256" key="2">
    <source>
        <dbReference type="SAM" id="Phobius"/>
    </source>
</evidence>